<sequence length="222" mass="24308">MRCGVDPDDSDMTRLVTAFNLFLCLLALLCKLRCMCVQASFSSNARHWTCESNVRPDLTSSARCVACDPATTNQLTHCVKEGRCQMSCRLVLQAFGGREHSYSEISQCQVVSAASGVWDEPARSSGITWACCSSVIKAASCDWWDMLVTGDLVRWSLAKPAVAWQWHQPSTQQHPAMVSRPLALPPTPGSSQLSRHLPGGLPEASRRHLEHLGRCVKSVPGP</sequence>
<keyword evidence="1" id="KW-0472">Membrane</keyword>
<keyword evidence="1" id="KW-0812">Transmembrane</keyword>
<reference evidence="2 3" key="1">
    <citation type="submission" date="2020-02" db="EMBL/GenBank/DDBJ databases">
        <title>Draft genome sequence of Haematococcus lacustris strain NIES-144.</title>
        <authorList>
            <person name="Morimoto D."/>
            <person name="Nakagawa S."/>
            <person name="Yoshida T."/>
            <person name="Sawayama S."/>
        </authorList>
    </citation>
    <scope>NUCLEOTIDE SEQUENCE [LARGE SCALE GENOMIC DNA]</scope>
    <source>
        <strain evidence="2 3">NIES-144</strain>
    </source>
</reference>
<organism evidence="2 3">
    <name type="scientific">Haematococcus lacustris</name>
    <name type="common">Green alga</name>
    <name type="synonym">Haematococcus pluvialis</name>
    <dbReference type="NCBI Taxonomy" id="44745"/>
    <lineage>
        <taxon>Eukaryota</taxon>
        <taxon>Viridiplantae</taxon>
        <taxon>Chlorophyta</taxon>
        <taxon>core chlorophytes</taxon>
        <taxon>Chlorophyceae</taxon>
        <taxon>CS clade</taxon>
        <taxon>Chlamydomonadales</taxon>
        <taxon>Haematococcaceae</taxon>
        <taxon>Haematococcus</taxon>
    </lineage>
</organism>
<dbReference type="AlphaFoldDB" id="A0A6A0A3Q2"/>
<dbReference type="EMBL" id="BLLF01002571">
    <property type="protein sequence ID" value="GFH24562.1"/>
    <property type="molecule type" value="Genomic_DNA"/>
</dbReference>
<name>A0A6A0A3Q2_HAELA</name>
<proteinExistence type="predicted"/>
<dbReference type="Proteomes" id="UP000485058">
    <property type="component" value="Unassembled WGS sequence"/>
</dbReference>
<evidence type="ECO:0000313" key="2">
    <source>
        <dbReference type="EMBL" id="GFH24562.1"/>
    </source>
</evidence>
<evidence type="ECO:0000256" key="1">
    <source>
        <dbReference type="SAM" id="Phobius"/>
    </source>
</evidence>
<accession>A0A6A0A3Q2</accession>
<protein>
    <submittedName>
        <fullName evidence="2">Uncharacterized protein</fullName>
    </submittedName>
</protein>
<gene>
    <name evidence="2" type="ORF">HaLaN_22381</name>
</gene>
<keyword evidence="3" id="KW-1185">Reference proteome</keyword>
<evidence type="ECO:0000313" key="3">
    <source>
        <dbReference type="Proteomes" id="UP000485058"/>
    </source>
</evidence>
<keyword evidence="1" id="KW-1133">Transmembrane helix</keyword>
<feature type="transmembrane region" description="Helical" evidence="1">
    <location>
        <begin position="12"/>
        <end position="30"/>
    </location>
</feature>
<comment type="caution">
    <text evidence="2">The sequence shown here is derived from an EMBL/GenBank/DDBJ whole genome shotgun (WGS) entry which is preliminary data.</text>
</comment>